<dbReference type="AlphaFoldDB" id="A0A1I8PQX5"/>
<dbReference type="PANTHER" id="PTHR11610">
    <property type="entry name" value="LIPASE"/>
    <property type="match status" value="1"/>
</dbReference>
<keyword evidence="3" id="KW-0964">Secreted</keyword>
<evidence type="ECO:0000256" key="1">
    <source>
        <dbReference type="ARBA" id="ARBA00004613"/>
    </source>
</evidence>
<proteinExistence type="inferred from homology"/>
<dbReference type="KEGG" id="scac:106087450"/>
<feature type="signal peptide" evidence="5">
    <location>
        <begin position="1"/>
        <end position="20"/>
    </location>
</feature>
<dbReference type="STRING" id="35570.A0A1I8PQX5"/>
<dbReference type="GO" id="GO:0005615">
    <property type="term" value="C:extracellular space"/>
    <property type="evidence" value="ECO:0007669"/>
    <property type="project" value="TreeGrafter"/>
</dbReference>
<dbReference type="Proteomes" id="UP000095300">
    <property type="component" value="Unassembled WGS sequence"/>
</dbReference>
<protein>
    <recommendedName>
        <fullName evidence="6">Lipase domain-containing protein</fullName>
    </recommendedName>
</protein>
<evidence type="ECO:0000313" key="7">
    <source>
        <dbReference type="EnsemblMetazoa" id="SCAU010308-PA"/>
    </source>
</evidence>
<feature type="chain" id="PRO_5009327202" description="Lipase domain-containing protein" evidence="5">
    <location>
        <begin position="21"/>
        <end position="319"/>
    </location>
</feature>
<accession>A0A1I8PQX5</accession>
<dbReference type="PRINTS" id="PR00825">
    <property type="entry name" value="DOLALLERGEN"/>
</dbReference>
<dbReference type="OrthoDB" id="199913at2759"/>
<dbReference type="VEuPathDB" id="VectorBase:SCAU010308"/>
<name>A0A1I8PQX5_STOCA</name>
<evidence type="ECO:0000259" key="6">
    <source>
        <dbReference type="Pfam" id="PF00151"/>
    </source>
</evidence>
<dbReference type="Gene3D" id="3.40.50.1820">
    <property type="entry name" value="alpha/beta hydrolase"/>
    <property type="match status" value="1"/>
</dbReference>
<sequence length="319" mass="35148">MKTLVLVLLGLAIHLALVSASPLRHSSFDLVESRATGDVKFYLYTRDNANTAQELFINNEDSVKKSHFEKSRPTRIIIHGWGGSYTSTPNKPIREAYLSKDNYNIISVDWNAYSKLNYVSARAKVPVVGEDVAEFVDFLNAKFGMSFSNLVVIGHSLGAHVAGYCGKRVKRGTLAAIVGLDPAYPMYSYENPETRLASTDAKYVQTIQTNGNVKGFLKPIGTASFYPNWGRHQPGCGTDLDGSCSHGRCVSYYAEAIKGYSFAPVYKCKNYDNILDKKGCDDLDASAQIGDPMQVNRVSGIFYFTTNSAAPYGHLKDRS</sequence>
<dbReference type="GO" id="GO:0016298">
    <property type="term" value="F:lipase activity"/>
    <property type="evidence" value="ECO:0007669"/>
    <property type="project" value="InterPro"/>
</dbReference>
<evidence type="ECO:0000256" key="4">
    <source>
        <dbReference type="RuleBase" id="RU004262"/>
    </source>
</evidence>
<dbReference type="InterPro" id="IPR033906">
    <property type="entry name" value="Lipase_N"/>
</dbReference>
<dbReference type="InterPro" id="IPR000734">
    <property type="entry name" value="TAG_lipase"/>
</dbReference>
<dbReference type="SUPFAM" id="SSF53474">
    <property type="entry name" value="alpha/beta-Hydrolases"/>
    <property type="match status" value="1"/>
</dbReference>
<reference evidence="7" key="1">
    <citation type="submission" date="2020-05" db="UniProtKB">
        <authorList>
            <consortium name="EnsemblMetazoa"/>
        </authorList>
    </citation>
    <scope>IDENTIFICATION</scope>
    <source>
        <strain evidence="7">USDA</strain>
    </source>
</reference>
<dbReference type="Pfam" id="PF00151">
    <property type="entry name" value="Lipase"/>
    <property type="match status" value="1"/>
</dbReference>
<dbReference type="PANTHER" id="PTHR11610:SF150">
    <property type="entry name" value="FI01825P-RELATED"/>
    <property type="match status" value="1"/>
</dbReference>
<keyword evidence="5" id="KW-0732">Signal</keyword>
<organism evidence="7 8">
    <name type="scientific">Stomoxys calcitrans</name>
    <name type="common">Stable fly</name>
    <name type="synonym">Conops calcitrans</name>
    <dbReference type="NCBI Taxonomy" id="35570"/>
    <lineage>
        <taxon>Eukaryota</taxon>
        <taxon>Metazoa</taxon>
        <taxon>Ecdysozoa</taxon>
        <taxon>Arthropoda</taxon>
        <taxon>Hexapoda</taxon>
        <taxon>Insecta</taxon>
        <taxon>Pterygota</taxon>
        <taxon>Neoptera</taxon>
        <taxon>Endopterygota</taxon>
        <taxon>Diptera</taxon>
        <taxon>Brachycera</taxon>
        <taxon>Muscomorpha</taxon>
        <taxon>Muscoidea</taxon>
        <taxon>Muscidae</taxon>
        <taxon>Stomoxys</taxon>
    </lineage>
</organism>
<keyword evidence="8" id="KW-1185">Reference proteome</keyword>
<dbReference type="PRINTS" id="PR00821">
    <property type="entry name" value="TAGLIPASE"/>
</dbReference>
<evidence type="ECO:0000256" key="5">
    <source>
        <dbReference type="SAM" id="SignalP"/>
    </source>
</evidence>
<evidence type="ECO:0000313" key="8">
    <source>
        <dbReference type="Proteomes" id="UP000095300"/>
    </source>
</evidence>
<dbReference type="InterPro" id="IPR002334">
    <property type="entry name" value="Allerg_PlipaseA1"/>
</dbReference>
<comment type="subcellular location">
    <subcellularLocation>
        <location evidence="1">Secreted</location>
    </subcellularLocation>
</comment>
<dbReference type="GO" id="GO:0017171">
    <property type="term" value="F:serine hydrolase activity"/>
    <property type="evidence" value="ECO:0007669"/>
    <property type="project" value="TreeGrafter"/>
</dbReference>
<dbReference type="EnsemblMetazoa" id="SCAU010308-RA">
    <property type="protein sequence ID" value="SCAU010308-PA"/>
    <property type="gene ID" value="SCAU010308"/>
</dbReference>
<comment type="similarity">
    <text evidence="2 4">Belongs to the AB hydrolase superfamily. Lipase family.</text>
</comment>
<dbReference type="InterPro" id="IPR013818">
    <property type="entry name" value="Lipase"/>
</dbReference>
<evidence type="ECO:0000256" key="3">
    <source>
        <dbReference type="ARBA" id="ARBA00022525"/>
    </source>
</evidence>
<feature type="domain" description="Lipase" evidence="6">
    <location>
        <begin position="33"/>
        <end position="312"/>
    </location>
</feature>
<gene>
    <name evidence="7" type="primary">106087450</name>
</gene>
<evidence type="ECO:0000256" key="2">
    <source>
        <dbReference type="ARBA" id="ARBA00010701"/>
    </source>
</evidence>
<dbReference type="CDD" id="cd00707">
    <property type="entry name" value="Pancreat_lipase_like"/>
    <property type="match status" value="1"/>
</dbReference>
<dbReference type="InterPro" id="IPR029058">
    <property type="entry name" value="AB_hydrolase_fold"/>
</dbReference>
<dbReference type="GO" id="GO:0016042">
    <property type="term" value="P:lipid catabolic process"/>
    <property type="evidence" value="ECO:0007669"/>
    <property type="project" value="TreeGrafter"/>
</dbReference>
<dbReference type="FunFam" id="3.40.50.1820:FF:000076">
    <property type="entry name" value="phospholipase A1"/>
    <property type="match status" value="1"/>
</dbReference>